<gene>
    <name evidence="3" type="ORF">SLEP1_g51820</name>
</gene>
<evidence type="ECO:0000256" key="1">
    <source>
        <dbReference type="SAM" id="Coils"/>
    </source>
</evidence>
<keyword evidence="1" id="KW-0175">Coiled coil</keyword>
<protein>
    <submittedName>
        <fullName evidence="3">Uncharacterized protein</fullName>
    </submittedName>
</protein>
<name>A0AAV5M716_9ROSI</name>
<organism evidence="3 4">
    <name type="scientific">Rubroshorea leprosula</name>
    <dbReference type="NCBI Taxonomy" id="152421"/>
    <lineage>
        <taxon>Eukaryota</taxon>
        <taxon>Viridiplantae</taxon>
        <taxon>Streptophyta</taxon>
        <taxon>Embryophyta</taxon>
        <taxon>Tracheophyta</taxon>
        <taxon>Spermatophyta</taxon>
        <taxon>Magnoliopsida</taxon>
        <taxon>eudicotyledons</taxon>
        <taxon>Gunneridae</taxon>
        <taxon>Pentapetalae</taxon>
        <taxon>rosids</taxon>
        <taxon>malvids</taxon>
        <taxon>Malvales</taxon>
        <taxon>Dipterocarpaceae</taxon>
        <taxon>Rubroshorea</taxon>
    </lineage>
</organism>
<feature type="region of interest" description="Disordered" evidence="2">
    <location>
        <begin position="598"/>
        <end position="653"/>
    </location>
</feature>
<reference evidence="3 4" key="1">
    <citation type="journal article" date="2021" name="Commun. Biol.">
        <title>The genome of Shorea leprosula (Dipterocarpaceae) highlights the ecological relevance of drought in aseasonal tropical rainforests.</title>
        <authorList>
            <person name="Ng K.K.S."/>
            <person name="Kobayashi M.J."/>
            <person name="Fawcett J.A."/>
            <person name="Hatakeyama M."/>
            <person name="Paape T."/>
            <person name="Ng C.H."/>
            <person name="Ang C.C."/>
            <person name="Tnah L.H."/>
            <person name="Lee C.T."/>
            <person name="Nishiyama T."/>
            <person name="Sese J."/>
            <person name="O'Brien M.J."/>
            <person name="Copetti D."/>
            <person name="Mohd Noor M.I."/>
            <person name="Ong R.C."/>
            <person name="Putra M."/>
            <person name="Sireger I.Z."/>
            <person name="Indrioko S."/>
            <person name="Kosugi Y."/>
            <person name="Izuno A."/>
            <person name="Isagi Y."/>
            <person name="Lee S.L."/>
            <person name="Shimizu K.K."/>
        </authorList>
    </citation>
    <scope>NUCLEOTIDE SEQUENCE [LARGE SCALE GENOMIC DNA]</scope>
    <source>
        <strain evidence="3">214</strain>
    </source>
</reference>
<dbReference type="AlphaFoldDB" id="A0AAV5M716"/>
<feature type="coiled-coil region" evidence="1">
    <location>
        <begin position="446"/>
        <end position="526"/>
    </location>
</feature>
<sequence length="653" mass="73243">MIKEVRFRSKNLTSFPFPTPCSESNETEKMSSEETLSVEGSEEVRALEYGDIEMTSESSNLERAEEGVGGKVVHTLPACVSVLLLERHTGRYEMELITLVGGSEMVGVEGEGVFITVLEVGSRNERCYDIEADIMSEVRKPARVEERACSAPRDHWMPMYAHYFVAGLRCPIPELLVGLLLDYSIGLTQLASNAMRKAKKANQNKFSLNSDEEEEVGKLVREGGNIVNIMYLTSLDVIEAAELYGPSALSEAEMDKLLSAAGGVAIPKKLRKKSRTSTNEASEGGAGRELVPSTSAGVQEVRPRQDLKRKGGEEPGALQKKKKVVEQEVRGDEVMEFIPWPPPIELDLELSEIEVKGAEVRAPSKGKGLVPPLSFQSSFFDAKNATGVKRFINATFPEVDERQAKKKVLRYVGATVVKHALESASWVNALTQEFVESVKECTLLWRQSHHQQLQEEKDELEKKNKEMQEMLDEVVPAVKQLEDEKDSLSTKLIFEERKRKIFESEREAQEKEIKKVKETVIELKKNVELLSQYPEVDVTGITFGEQEERVEENGESMSADFRSEVKLRWDHDTQGRTIFPPHFDFEFVGVEEEVAEVEDIEEEGNQPHHLVEVHTIPSEEDQPAQPEVGLPPLPAEEEPPQPPLPVEEQPPPK</sequence>
<evidence type="ECO:0000256" key="2">
    <source>
        <dbReference type="SAM" id="MobiDB-lite"/>
    </source>
</evidence>
<accession>A0AAV5M716</accession>
<proteinExistence type="predicted"/>
<feature type="compositionally biased region" description="Pro residues" evidence="2">
    <location>
        <begin position="629"/>
        <end position="653"/>
    </location>
</feature>
<comment type="caution">
    <text evidence="3">The sequence shown here is derived from an EMBL/GenBank/DDBJ whole genome shotgun (WGS) entry which is preliminary data.</text>
</comment>
<feature type="region of interest" description="Disordered" evidence="2">
    <location>
        <begin position="270"/>
        <end position="325"/>
    </location>
</feature>
<evidence type="ECO:0000313" key="4">
    <source>
        <dbReference type="Proteomes" id="UP001054252"/>
    </source>
</evidence>
<dbReference type="EMBL" id="BPVZ01000184">
    <property type="protein sequence ID" value="GKV44658.1"/>
    <property type="molecule type" value="Genomic_DNA"/>
</dbReference>
<keyword evidence="4" id="KW-1185">Reference proteome</keyword>
<feature type="compositionally biased region" description="Basic and acidic residues" evidence="2">
    <location>
        <begin position="301"/>
        <end position="313"/>
    </location>
</feature>
<evidence type="ECO:0000313" key="3">
    <source>
        <dbReference type="EMBL" id="GKV44658.1"/>
    </source>
</evidence>
<dbReference type="Proteomes" id="UP001054252">
    <property type="component" value="Unassembled WGS sequence"/>
</dbReference>